<dbReference type="InterPro" id="IPR029479">
    <property type="entry name" value="Nitroreductase"/>
</dbReference>
<dbReference type="EMBL" id="FWXH01000002">
    <property type="protein sequence ID" value="SMC16823.1"/>
    <property type="molecule type" value="Genomic_DNA"/>
</dbReference>
<sequence>MSVRFNDFIKVYTEKGIDTILRGAPSIILAIADVDFRRGRENSIFSLAYMELYAPTLGLGSCRAGVFENIALKDNSPMLRLFNIPKDKKITGAVMVGYPKYNYPRLVERNPLKFDFLP</sequence>
<dbReference type="InterPro" id="IPR000415">
    <property type="entry name" value="Nitroreductase-like"/>
</dbReference>
<organism evidence="2 3">
    <name type="scientific">Clostridium acidisoli DSM 12555</name>
    <dbReference type="NCBI Taxonomy" id="1121291"/>
    <lineage>
        <taxon>Bacteria</taxon>
        <taxon>Bacillati</taxon>
        <taxon>Bacillota</taxon>
        <taxon>Clostridia</taxon>
        <taxon>Eubacteriales</taxon>
        <taxon>Clostridiaceae</taxon>
        <taxon>Clostridium</taxon>
    </lineage>
</organism>
<name>A0A1W1WYY1_9CLOT</name>
<dbReference type="Pfam" id="PF00881">
    <property type="entry name" value="Nitroreductase"/>
    <property type="match status" value="1"/>
</dbReference>
<dbReference type="AlphaFoldDB" id="A0A1W1WYY1"/>
<evidence type="ECO:0000313" key="2">
    <source>
        <dbReference type="EMBL" id="SMC16823.1"/>
    </source>
</evidence>
<keyword evidence="3" id="KW-1185">Reference proteome</keyword>
<proteinExistence type="predicted"/>
<accession>A0A1W1WYY1</accession>
<dbReference type="GO" id="GO:0016491">
    <property type="term" value="F:oxidoreductase activity"/>
    <property type="evidence" value="ECO:0007669"/>
    <property type="project" value="InterPro"/>
</dbReference>
<dbReference type="SUPFAM" id="SSF55469">
    <property type="entry name" value="FMN-dependent nitroreductase-like"/>
    <property type="match status" value="1"/>
</dbReference>
<evidence type="ECO:0000313" key="3">
    <source>
        <dbReference type="Proteomes" id="UP000192468"/>
    </source>
</evidence>
<dbReference type="Proteomes" id="UP000192468">
    <property type="component" value="Unassembled WGS sequence"/>
</dbReference>
<evidence type="ECO:0000259" key="1">
    <source>
        <dbReference type="Pfam" id="PF00881"/>
    </source>
</evidence>
<reference evidence="2 3" key="1">
    <citation type="submission" date="2017-04" db="EMBL/GenBank/DDBJ databases">
        <authorList>
            <person name="Afonso C.L."/>
            <person name="Miller P.J."/>
            <person name="Scott M.A."/>
            <person name="Spackman E."/>
            <person name="Goraichik I."/>
            <person name="Dimitrov K.M."/>
            <person name="Suarez D.L."/>
            <person name="Swayne D.E."/>
        </authorList>
    </citation>
    <scope>NUCLEOTIDE SEQUENCE [LARGE SCALE GENOMIC DNA]</scope>
    <source>
        <strain evidence="2 3">DSM 12555</strain>
    </source>
</reference>
<dbReference type="STRING" id="1121291.SAMN02745134_00165"/>
<gene>
    <name evidence="2" type="ORF">SAMN02745134_00165</name>
</gene>
<feature type="domain" description="Nitroreductase" evidence="1">
    <location>
        <begin position="14"/>
        <end position="98"/>
    </location>
</feature>
<protein>
    <submittedName>
        <fullName evidence="2">Nitroreductase family protein</fullName>
    </submittedName>
</protein>
<dbReference type="Gene3D" id="3.40.109.10">
    <property type="entry name" value="NADH Oxidase"/>
    <property type="match status" value="1"/>
</dbReference>